<dbReference type="InParanoid" id="A0A6P8ZQV3"/>
<proteinExistence type="predicted"/>
<dbReference type="GO" id="GO:0005881">
    <property type="term" value="C:cytoplasmic microtubule"/>
    <property type="evidence" value="ECO:0007669"/>
    <property type="project" value="TreeGrafter"/>
</dbReference>
<dbReference type="InterPro" id="IPR016024">
    <property type="entry name" value="ARM-type_fold"/>
</dbReference>
<dbReference type="Gene3D" id="1.25.10.10">
    <property type="entry name" value="Leucine-rich Repeat Variant"/>
    <property type="match status" value="1"/>
</dbReference>
<reference evidence="3" key="1">
    <citation type="submission" date="2025-08" db="UniProtKB">
        <authorList>
            <consortium name="RefSeq"/>
        </authorList>
    </citation>
    <scope>IDENTIFICATION</scope>
    <source>
        <tissue evidence="3">Total insect</tissue>
    </source>
</reference>
<evidence type="ECO:0000259" key="1">
    <source>
        <dbReference type="Pfam" id="PF12348"/>
    </source>
</evidence>
<dbReference type="GO" id="GO:0008017">
    <property type="term" value="F:microtubule binding"/>
    <property type="evidence" value="ECO:0007669"/>
    <property type="project" value="TreeGrafter"/>
</dbReference>
<dbReference type="InterPro" id="IPR024395">
    <property type="entry name" value="CLASP_N_dom"/>
</dbReference>
<dbReference type="GeneID" id="117648232"/>
<dbReference type="Pfam" id="PF12348">
    <property type="entry name" value="CLASP_N"/>
    <property type="match status" value="1"/>
</dbReference>
<evidence type="ECO:0000313" key="3">
    <source>
        <dbReference type="RefSeq" id="XP_034246504.1"/>
    </source>
</evidence>
<organism evidence="3">
    <name type="scientific">Thrips palmi</name>
    <name type="common">Melon thrips</name>
    <dbReference type="NCBI Taxonomy" id="161013"/>
    <lineage>
        <taxon>Eukaryota</taxon>
        <taxon>Metazoa</taxon>
        <taxon>Ecdysozoa</taxon>
        <taxon>Arthropoda</taxon>
        <taxon>Hexapoda</taxon>
        <taxon>Insecta</taxon>
        <taxon>Pterygota</taxon>
        <taxon>Neoptera</taxon>
        <taxon>Paraneoptera</taxon>
        <taxon>Thysanoptera</taxon>
        <taxon>Terebrantia</taxon>
        <taxon>Thripoidea</taxon>
        <taxon>Thripidae</taxon>
        <taxon>Thrips</taxon>
    </lineage>
</organism>
<dbReference type="SUPFAM" id="SSF48371">
    <property type="entry name" value="ARM repeat"/>
    <property type="match status" value="1"/>
</dbReference>
<sequence length="132" mass="14556">MQAVQTIVRLVRHHPAILQGQLHTCCESLARQVKNLRSQVARAACQTASHLFHTLKRGMDPEAEDLSTALFNRTTDTNKFLRADANSALDVMTDNVSPAKAVSAVVHKGCSIFCSNRTNKNTVRAITKTKQK</sequence>
<evidence type="ECO:0000313" key="2">
    <source>
        <dbReference type="Proteomes" id="UP000515158"/>
    </source>
</evidence>
<dbReference type="OrthoDB" id="63891at2759"/>
<dbReference type="PANTHER" id="PTHR21567">
    <property type="entry name" value="CLASP"/>
    <property type="match status" value="1"/>
</dbReference>
<dbReference type="InterPro" id="IPR011989">
    <property type="entry name" value="ARM-like"/>
</dbReference>
<dbReference type="RefSeq" id="XP_034246504.1">
    <property type="nucleotide sequence ID" value="XM_034390613.1"/>
</dbReference>
<dbReference type="KEGG" id="tpal:117648232"/>
<feature type="domain" description="CLASP N-terminal" evidence="1">
    <location>
        <begin position="20"/>
        <end position="102"/>
    </location>
</feature>
<accession>A0A6P8ZQV3</accession>
<gene>
    <name evidence="3" type="primary">LOC117648232</name>
</gene>
<dbReference type="PANTHER" id="PTHR21567:SF87">
    <property type="entry name" value="CRESCERIN-LIKE PROTEIN CHE-12"/>
    <property type="match status" value="1"/>
</dbReference>
<dbReference type="Proteomes" id="UP000515158">
    <property type="component" value="Unplaced"/>
</dbReference>
<protein>
    <submittedName>
        <fullName evidence="3">TOG array regulator of axonemal microtubules protein 2-like</fullName>
    </submittedName>
</protein>
<dbReference type="GO" id="GO:0000226">
    <property type="term" value="P:microtubule cytoskeleton organization"/>
    <property type="evidence" value="ECO:0007669"/>
    <property type="project" value="TreeGrafter"/>
</dbReference>
<dbReference type="GO" id="GO:0005929">
    <property type="term" value="C:cilium"/>
    <property type="evidence" value="ECO:0007669"/>
    <property type="project" value="TreeGrafter"/>
</dbReference>
<keyword evidence="2" id="KW-1185">Reference proteome</keyword>
<dbReference type="AlphaFoldDB" id="A0A6P8ZQV3"/>
<name>A0A6P8ZQV3_THRPL</name>